<dbReference type="EMBL" id="JADGJD010000657">
    <property type="protein sequence ID" value="KAJ3049352.1"/>
    <property type="molecule type" value="Genomic_DNA"/>
</dbReference>
<evidence type="ECO:0000313" key="3">
    <source>
        <dbReference type="Proteomes" id="UP001212841"/>
    </source>
</evidence>
<feature type="compositionally biased region" description="Basic and acidic residues" evidence="1">
    <location>
        <begin position="470"/>
        <end position="494"/>
    </location>
</feature>
<dbReference type="AlphaFoldDB" id="A0AAD5X3N3"/>
<organism evidence="2 3">
    <name type="scientific">Rhizophlyctis rosea</name>
    <dbReference type="NCBI Taxonomy" id="64517"/>
    <lineage>
        <taxon>Eukaryota</taxon>
        <taxon>Fungi</taxon>
        <taxon>Fungi incertae sedis</taxon>
        <taxon>Chytridiomycota</taxon>
        <taxon>Chytridiomycota incertae sedis</taxon>
        <taxon>Chytridiomycetes</taxon>
        <taxon>Rhizophlyctidales</taxon>
        <taxon>Rhizophlyctidaceae</taxon>
        <taxon>Rhizophlyctis</taxon>
    </lineage>
</organism>
<dbReference type="Proteomes" id="UP001212841">
    <property type="component" value="Unassembled WGS sequence"/>
</dbReference>
<comment type="caution">
    <text evidence="2">The sequence shown here is derived from an EMBL/GenBank/DDBJ whole genome shotgun (WGS) entry which is preliminary data.</text>
</comment>
<sequence>MSIDLPREITQYIGTNFGNALLGGSLQLLDGQLLVGSLSALLDRMVERVQTLFRDAIYLEISAVADWHQKYYDEPFRWNGVARGSATDAVNWLEQAALVSGRFVCQRFSPTAYFIRPADLAGWREQHDLPAEPKANQFARALDLLVLAECTVSIDDLELMYKTAFDTATGKYAEYISFAKALKAFRPSFMSLKGEEVELSLAAGITTPPATPRVKIEEVPDTPPTARSDDHQREERKMHNTAEAAEVLDYDRETQDDLRPKRGALRSDSIDLAVVADRVASIFGASVFVQVRPLVKMYRQIFQDYLPVHHDETFLECFRRICDNSNGLLQVFAARPTPEYWVCNVANKGEARGKGNEWSDAMKVHRLALPNTEIPIPVIRRMVRFVYGRDSEFGNHNTYHHEDVDKFRAKLWKEHEGCCGFPNGSVMVVKTTGPTGVKDSRKGGDWRDDRRERRGRTRSRSRSPRRRSHRNESRERSASPGRRSDRINHAHEQDLRVTLKNRERERDSEELAKVAQKLEQLFRPGVIYLPLEIIRPKFRKFFGHDLGTYWNKGTYPSMNDFLAACIGAERTTVLTLDGFTDRVAGKIWYLGRVDEMSKVKKEHPDLHLLVAPGKQVFLGHLYGMFHRVFGTYSKNRSGQVIPQPDRRDLDEFMNWLDEFHAKCCDVSDVEVKVRAKRGYSPPPSPRDGKVKIAERENSGSRGENSSSVVYHTSSTSEKKRGGEGREEEKSVKKVKQEERSEEIVSGPSVAAILDFSMDGEMDIARMLALAHASANLKTFLESKRKAFVRIEKDHLPKEYEQALGEPLPWREGESQGSLEDFVKAMSEQPDSGLDVFDFTDGQGNVSAWVSPRSVVEKLREKDAKDRLHGLVVEKELLDPAILCGMWGKVVLEGAPTAQGFVRMLVSEHRECCLIKIVGGRSLFGVGAKV</sequence>
<feature type="compositionally biased region" description="Basic and acidic residues" evidence="1">
    <location>
        <begin position="686"/>
        <end position="698"/>
    </location>
</feature>
<accession>A0AAD5X3N3</accession>
<name>A0AAD5X3N3_9FUNG</name>
<feature type="compositionally biased region" description="Basic and acidic residues" evidence="1">
    <location>
        <begin position="438"/>
        <end position="452"/>
    </location>
</feature>
<protein>
    <submittedName>
        <fullName evidence="2">Uncharacterized protein</fullName>
    </submittedName>
</protein>
<feature type="compositionally biased region" description="Low complexity" evidence="1">
    <location>
        <begin position="699"/>
        <end position="715"/>
    </location>
</feature>
<evidence type="ECO:0000313" key="2">
    <source>
        <dbReference type="EMBL" id="KAJ3049352.1"/>
    </source>
</evidence>
<feature type="region of interest" description="Disordered" evidence="1">
    <location>
        <begin position="214"/>
        <end position="246"/>
    </location>
</feature>
<feature type="region of interest" description="Disordered" evidence="1">
    <location>
        <begin position="424"/>
        <end position="494"/>
    </location>
</feature>
<feature type="compositionally biased region" description="Basic and acidic residues" evidence="1">
    <location>
        <begin position="227"/>
        <end position="240"/>
    </location>
</feature>
<feature type="compositionally biased region" description="Basic and acidic residues" evidence="1">
    <location>
        <begin position="716"/>
        <end position="739"/>
    </location>
</feature>
<keyword evidence="3" id="KW-1185">Reference proteome</keyword>
<feature type="compositionally biased region" description="Basic residues" evidence="1">
    <location>
        <begin position="453"/>
        <end position="469"/>
    </location>
</feature>
<feature type="region of interest" description="Disordered" evidence="1">
    <location>
        <begin position="676"/>
        <end position="739"/>
    </location>
</feature>
<gene>
    <name evidence="2" type="ORF">HK097_009642</name>
</gene>
<reference evidence="2" key="1">
    <citation type="submission" date="2020-05" db="EMBL/GenBank/DDBJ databases">
        <title>Phylogenomic resolution of chytrid fungi.</title>
        <authorList>
            <person name="Stajich J.E."/>
            <person name="Amses K."/>
            <person name="Simmons R."/>
            <person name="Seto K."/>
            <person name="Myers J."/>
            <person name="Bonds A."/>
            <person name="Quandt C.A."/>
            <person name="Barry K."/>
            <person name="Liu P."/>
            <person name="Grigoriev I."/>
            <person name="Longcore J.E."/>
            <person name="James T.Y."/>
        </authorList>
    </citation>
    <scope>NUCLEOTIDE SEQUENCE</scope>
    <source>
        <strain evidence="2">JEL0318</strain>
    </source>
</reference>
<evidence type="ECO:0000256" key="1">
    <source>
        <dbReference type="SAM" id="MobiDB-lite"/>
    </source>
</evidence>
<proteinExistence type="predicted"/>